<comment type="caution">
    <text evidence="3">The sequence shown here is derived from an EMBL/GenBank/DDBJ whole genome shotgun (WGS) entry which is preliminary data.</text>
</comment>
<feature type="chain" id="PRO_5045841978" evidence="2">
    <location>
        <begin position="31"/>
        <end position="457"/>
    </location>
</feature>
<keyword evidence="2" id="KW-0732">Signal</keyword>
<keyword evidence="4" id="KW-1185">Reference proteome</keyword>
<sequence>MKKNVNWKKAMIAVPLSVGLLLPAYGVANAEDHGSHGDHMTSVSTPASDLRASLDALLSEHAFLAVVAMQKGIDGAEDFEQAAGALNENTDDLSAAVASVYGEEGGAAFKEIWSSHIGYFVDYVTATAEDNEEGRQQALAELDEYTVEQAAFLDTATESRLKAAELEAGLKMHVEQLVWAFDNYVAGDFEKTYENLRHSIEHMYSPGKGLSWAITDQFPEKFENTSVDTPAADLRSDLNHLFSEHAALAILAMQKGIDGAGDFDASAAALGGNTTDLSAAVASVYGEEGGAQFEEIWSSHIGYFVDYVVATAEENEEGKEMALAELEEYKVEQAAFLETATEGRLKAEDLEAGLQMHIDELLKAFNSYNEGDYETAYNTIREAYAHMFDVGEMMAGAIVDQHPEKFAEEKPSDMPNAGMGGAATTGMNPAIMWSIAGVISAIVAMAVIARRKLGNQQ</sequence>
<accession>A0ABS2NYF8</accession>
<evidence type="ECO:0000313" key="3">
    <source>
        <dbReference type="EMBL" id="MBM7619711.1"/>
    </source>
</evidence>
<dbReference type="Proteomes" id="UP000737402">
    <property type="component" value="Unassembled WGS sequence"/>
</dbReference>
<reference evidence="3 4" key="1">
    <citation type="submission" date="2021-01" db="EMBL/GenBank/DDBJ databases">
        <title>Genomic Encyclopedia of Type Strains, Phase IV (KMG-IV): sequencing the most valuable type-strain genomes for metagenomic binning, comparative biology and taxonomic classification.</title>
        <authorList>
            <person name="Goeker M."/>
        </authorList>
    </citation>
    <scope>NUCLEOTIDE SEQUENCE [LARGE SCALE GENOMIC DNA]</scope>
    <source>
        <strain evidence="3 4">DSM 25879</strain>
    </source>
</reference>
<organism evidence="3 4">
    <name type="scientific">Sutcliffiella tianshenii</name>
    <dbReference type="NCBI Taxonomy" id="1463404"/>
    <lineage>
        <taxon>Bacteria</taxon>
        <taxon>Bacillati</taxon>
        <taxon>Bacillota</taxon>
        <taxon>Bacilli</taxon>
        <taxon>Bacillales</taxon>
        <taxon>Bacillaceae</taxon>
        <taxon>Sutcliffiella</taxon>
    </lineage>
</organism>
<dbReference type="EMBL" id="JAFBED010000003">
    <property type="protein sequence ID" value="MBM7619711.1"/>
    <property type="molecule type" value="Genomic_DNA"/>
</dbReference>
<evidence type="ECO:0000256" key="2">
    <source>
        <dbReference type="SAM" id="SignalP"/>
    </source>
</evidence>
<gene>
    <name evidence="3" type="ORF">JOC95_001563</name>
</gene>
<feature type="signal peptide" evidence="2">
    <location>
        <begin position="1"/>
        <end position="30"/>
    </location>
</feature>
<keyword evidence="1" id="KW-1133">Transmembrane helix</keyword>
<feature type="transmembrane region" description="Helical" evidence="1">
    <location>
        <begin position="430"/>
        <end position="449"/>
    </location>
</feature>
<keyword evidence="1" id="KW-0472">Membrane</keyword>
<name>A0ABS2NYF8_9BACI</name>
<keyword evidence="1" id="KW-0812">Transmembrane</keyword>
<protein>
    <submittedName>
        <fullName evidence="3">Cytochrome c556</fullName>
    </submittedName>
</protein>
<proteinExistence type="predicted"/>
<evidence type="ECO:0000256" key="1">
    <source>
        <dbReference type="SAM" id="Phobius"/>
    </source>
</evidence>
<evidence type="ECO:0000313" key="4">
    <source>
        <dbReference type="Proteomes" id="UP000737402"/>
    </source>
</evidence>